<accession>A0A5N3P7I0</accession>
<sequence length="89" mass="9774">MKNPSLIVSLRRDSLFCSESLGGAAMMGVQAEPARLFYDFRLDDHVPDNHFLRGRSARPANHWERPAAGLARLQAQARSTISTSAPPAL</sequence>
<dbReference type="AlphaFoldDB" id="A0A5N3P7I0"/>
<proteinExistence type="predicted"/>
<dbReference type="EMBL" id="VCMV01000029">
    <property type="protein sequence ID" value="KAB0265690.1"/>
    <property type="molecule type" value="Genomic_DNA"/>
</dbReference>
<gene>
    <name evidence="1" type="ORF">FEZ63_16865</name>
</gene>
<name>A0A5N3P7I0_9HYPH</name>
<evidence type="ECO:0000313" key="2">
    <source>
        <dbReference type="Proteomes" id="UP000325684"/>
    </source>
</evidence>
<reference evidence="1 2" key="1">
    <citation type="journal article" date="2019" name="Microorganisms">
        <title>Genome Insights into the Novel Species Microvirga brassicacearum, a Rapeseed Endophyte with Biotechnological Potential.</title>
        <authorList>
            <person name="Jimenez-Gomez A."/>
            <person name="Saati-Santamaria Z."/>
            <person name="Igual J.M."/>
            <person name="Rivas R."/>
            <person name="Mateos P.F."/>
            <person name="Garcia-Fraile P."/>
        </authorList>
    </citation>
    <scope>NUCLEOTIDE SEQUENCE [LARGE SCALE GENOMIC DNA]</scope>
    <source>
        <strain evidence="1 2">CDVBN77</strain>
    </source>
</reference>
<keyword evidence="2" id="KW-1185">Reference proteome</keyword>
<protein>
    <submittedName>
        <fullName evidence="1">Uncharacterized protein</fullName>
    </submittedName>
</protein>
<evidence type="ECO:0000313" key="1">
    <source>
        <dbReference type="EMBL" id="KAB0265690.1"/>
    </source>
</evidence>
<dbReference type="Proteomes" id="UP000325684">
    <property type="component" value="Unassembled WGS sequence"/>
</dbReference>
<comment type="caution">
    <text evidence="1">The sequence shown here is derived from an EMBL/GenBank/DDBJ whole genome shotgun (WGS) entry which is preliminary data.</text>
</comment>
<organism evidence="1 2">
    <name type="scientific">Microvirga brassicacearum</name>
    <dbReference type="NCBI Taxonomy" id="2580413"/>
    <lineage>
        <taxon>Bacteria</taxon>
        <taxon>Pseudomonadati</taxon>
        <taxon>Pseudomonadota</taxon>
        <taxon>Alphaproteobacteria</taxon>
        <taxon>Hyphomicrobiales</taxon>
        <taxon>Methylobacteriaceae</taxon>
        <taxon>Microvirga</taxon>
    </lineage>
</organism>